<evidence type="ECO:0000313" key="1">
    <source>
        <dbReference type="EMBL" id="KFB71409.1"/>
    </source>
</evidence>
<proteinExistence type="predicted"/>
<dbReference type="AlphaFoldDB" id="A0A080M2K4"/>
<gene>
    <name evidence="1" type="ORF">AW09_003452</name>
</gene>
<protein>
    <submittedName>
        <fullName evidence="1">Uncharacterized protein</fullName>
    </submittedName>
</protein>
<name>A0A080M2K4_9PROT</name>
<organism evidence="1 2">
    <name type="scientific">Candidatus Accumulibacter phosphatis</name>
    <dbReference type="NCBI Taxonomy" id="327160"/>
    <lineage>
        <taxon>Bacteria</taxon>
        <taxon>Pseudomonadati</taxon>
        <taxon>Pseudomonadota</taxon>
        <taxon>Betaproteobacteria</taxon>
        <taxon>Candidatus Accumulibacter</taxon>
    </lineage>
</organism>
<dbReference type="EMBL" id="JDVG02000546">
    <property type="protein sequence ID" value="KFB71409.1"/>
    <property type="molecule type" value="Genomic_DNA"/>
</dbReference>
<comment type="caution">
    <text evidence="1">The sequence shown here is derived from an EMBL/GenBank/DDBJ whole genome shotgun (WGS) entry which is preliminary data.</text>
</comment>
<dbReference type="Proteomes" id="UP000020077">
    <property type="component" value="Unassembled WGS sequence"/>
</dbReference>
<sequence length="104" mass="11479">MAVESSSCAAGANRKDQHGLCTAAYGGPWRDDVNFMKVFIFPPWFMNARTAWPGTSSTFREFFRHRQPTDGKQACTDAFGDNEMALCAGVPTVSAHERIVDIDC</sequence>
<accession>A0A080M2K4</accession>
<reference evidence="1 2" key="1">
    <citation type="submission" date="2014-02" db="EMBL/GenBank/DDBJ databases">
        <title>Expanding our view of genomic diversity in Candidatus Accumulibacter clades.</title>
        <authorList>
            <person name="Skennerton C.T."/>
            <person name="Barr J.J."/>
            <person name="Slater F.R."/>
            <person name="Bond P.L."/>
            <person name="Tyson G.W."/>
        </authorList>
    </citation>
    <scope>NUCLEOTIDE SEQUENCE [LARGE SCALE GENOMIC DNA]</scope>
    <source>
        <strain evidence="2">BA-91</strain>
    </source>
</reference>
<evidence type="ECO:0000313" key="2">
    <source>
        <dbReference type="Proteomes" id="UP000020077"/>
    </source>
</evidence>